<dbReference type="CDD" id="cd00190">
    <property type="entry name" value="Tryp_SPc"/>
    <property type="match status" value="1"/>
</dbReference>
<dbReference type="AlphaFoldDB" id="A0A4C1VK74"/>
<feature type="chain" id="PRO_5020025774" evidence="9">
    <location>
        <begin position="24"/>
        <end position="442"/>
    </location>
</feature>
<dbReference type="GO" id="GO:0005576">
    <property type="term" value="C:extracellular region"/>
    <property type="evidence" value="ECO:0007669"/>
    <property type="project" value="UniProtKB-SubCell"/>
</dbReference>
<dbReference type="PRINTS" id="PR00722">
    <property type="entry name" value="CHYMOTRYPSIN"/>
</dbReference>
<evidence type="ECO:0000256" key="7">
    <source>
        <dbReference type="ARBA" id="ARBA00023145"/>
    </source>
</evidence>
<evidence type="ECO:0000256" key="3">
    <source>
        <dbReference type="ARBA" id="ARBA00022670"/>
    </source>
</evidence>
<evidence type="ECO:0000256" key="5">
    <source>
        <dbReference type="ARBA" id="ARBA00022801"/>
    </source>
</evidence>
<dbReference type="InterPro" id="IPR043504">
    <property type="entry name" value="Peptidase_S1_PA_chymotrypsin"/>
</dbReference>
<evidence type="ECO:0000313" key="12">
    <source>
        <dbReference type="Proteomes" id="UP000299102"/>
    </source>
</evidence>
<dbReference type="InterPro" id="IPR001314">
    <property type="entry name" value="Peptidase_S1A"/>
</dbReference>
<dbReference type="FunFam" id="2.40.10.10:FF:000146">
    <property type="entry name" value="Serine protease 53"/>
    <property type="match status" value="1"/>
</dbReference>
<comment type="caution">
    <text evidence="11">The sequence shown here is derived from an EMBL/GenBank/DDBJ whole genome shotgun (WGS) entry which is preliminary data.</text>
</comment>
<evidence type="ECO:0000256" key="9">
    <source>
        <dbReference type="SAM" id="SignalP"/>
    </source>
</evidence>
<dbReference type="Pfam" id="PF00089">
    <property type="entry name" value="Trypsin"/>
    <property type="match status" value="1"/>
</dbReference>
<gene>
    <name evidence="11" type="primary">gd</name>
    <name evidence="11" type="ORF">EVAR_95837_1</name>
</gene>
<organism evidence="11 12">
    <name type="scientific">Eumeta variegata</name>
    <name type="common">Bagworm moth</name>
    <name type="synonym">Eumeta japonica</name>
    <dbReference type="NCBI Taxonomy" id="151549"/>
    <lineage>
        <taxon>Eukaryota</taxon>
        <taxon>Metazoa</taxon>
        <taxon>Ecdysozoa</taxon>
        <taxon>Arthropoda</taxon>
        <taxon>Hexapoda</taxon>
        <taxon>Insecta</taxon>
        <taxon>Pterygota</taxon>
        <taxon>Neoptera</taxon>
        <taxon>Endopterygota</taxon>
        <taxon>Lepidoptera</taxon>
        <taxon>Glossata</taxon>
        <taxon>Ditrysia</taxon>
        <taxon>Tineoidea</taxon>
        <taxon>Psychidae</taxon>
        <taxon>Oiketicinae</taxon>
        <taxon>Eumeta</taxon>
    </lineage>
</organism>
<comment type="subcellular location">
    <subcellularLocation>
        <location evidence="1">Secreted</location>
    </subcellularLocation>
</comment>
<keyword evidence="5" id="KW-0378">Hydrolase</keyword>
<keyword evidence="7" id="KW-0865">Zymogen</keyword>
<accession>A0A4C1VK74</accession>
<keyword evidence="12" id="KW-1185">Reference proteome</keyword>
<evidence type="ECO:0000256" key="8">
    <source>
        <dbReference type="ARBA" id="ARBA00023157"/>
    </source>
</evidence>
<evidence type="ECO:0000259" key="10">
    <source>
        <dbReference type="PROSITE" id="PS50240"/>
    </source>
</evidence>
<sequence>MSIKALLFIKLSLLLLNNVPCNSWGIVGNPLAHFHPCKGHDNIIGSFESGRPPGDENQYNIHIGEALPVNSRINIKFNADSTLTLSSPDYARVTSHHDGSFSIRFFKKGPDSGVGFKVRGPVDGVTVPYITSLVINEEEYCNETNVGVIDTLILGVRDTAEYHSPKPNAPTCGRRIIKHTELITSGSPTKPGDWPWHAAIYRYERNSLLYKCGGTLISKTLVLTAAHCTTIRGEPLLPEVINVVLGKYNLFGGDISSQEKEVFQVIVHQEYNASSLNNDVSILKLKTEALYDDYVQPACLWDPSVLNKINGQQIFGTVVGWGFDRTDKLSTQLTQAKIPMVSEVACLRSNGEFFSKFLNEYKFCAGLKNGTSACNGDSGGGFVVFVPDTADDTSPEAPGSWYVRGVVSVGVSRSDANICDPNELTLFTDLAKYRHWIQAHMN</sequence>
<evidence type="ECO:0000256" key="6">
    <source>
        <dbReference type="ARBA" id="ARBA00022825"/>
    </source>
</evidence>
<dbReference type="InterPro" id="IPR051333">
    <property type="entry name" value="CLIP_Serine_Protease"/>
</dbReference>
<dbReference type="InterPro" id="IPR018114">
    <property type="entry name" value="TRYPSIN_HIS"/>
</dbReference>
<dbReference type="InterPro" id="IPR009003">
    <property type="entry name" value="Peptidase_S1_PA"/>
</dbReference>
<protein>
    <submittedName>
        <fullName evidence="11">Serine protease gd</fullName>
    </submittedName>
</protein>
<reference evidence="11 12" key="1">
    <citation type="journal article" date="2019" name="Commun. Biol.">
        <title>The bagworm genome reveals a unique fibroin gene that provides high tensile strength.</title>
        <authorList>
            <person name="Kono N."/>
            <person name="Nakamura H."/>
            <person name="Ohtoshi R."/>
            <person name="Tomita M."/>
            <person name="Numata K."/>
            <person name="Arakawa K."/>
        </authorList>
    </citation>
    <scope>NUCLEOTIDE SEQUENCE [LARGE SCALE GENOMIC DNA]</scope>
</reference>
<dbReference type="GO" id="GO:0006508">
    <property type="term" value="P:proteolysis"/>
    <property type="evidence" value="ECO:0007669"/>
    <property type="project" value="UniProtKB-KW"/>
</dbReference>
<dbReference type="SUPFAM" id="SSF50494">
    <property type="entry name" value="Trypsin-like serine proteases"/>
    <property type="match status" value="1"/>
</dbReference>
<dbReference type="PANTHER" id="PTHR24260:SF143">
    <property type="entry name" value="SERINE PROTEASE GD-LIKE PROTEIN"/>
    <property type="match status" value="1"/>
</dbReference>
<dbReference type="PROSITE" id="PS00134">
    <property type="entry name" value="TRYPSIN_HIS"/>
    <property type="match status" value="1"/>
</dbReference>
<name>A0A4C1VK74_EUMVA</name>
<dbReference type="PANTHER" id="PTHR24260">
    <property type="match status" value="1"/>
</dbReference>
<evidence type="ECO:0000313" key="11">
    <source>
        <dbReference type="EMBL" id="GBP39386.1"/>
    </source>
</evidence>
<keyword evidence="4 9" id="KW-0732">Signal</keyword>
<dbReference type="Proteomes" id="UP000299102">
    <property type="component" value="Unassembled WGS sequence"/>
</dbReference>
<evidence type="ECO:0000256" key="1">
    <source>
        <dbReference type="ARBA" id="ARBA00004613"/>
    </source>
</evidence>
<proteinExistence type="predicted"/>
<dbReference type="STRING" id="151549.A0A4C1VK74"/>
<evidence type="ECO:0000256" key="2">
    <source>
        <dbReference type="ARBA" id="ARBA00022525"/>
    </source>
</evidence>
<dbReference type="GO" id="GO:0004252">
    <property type="term" value="F:serine-type endopeptidase activity"/>
    <property type="evidence" value="ECO:0007669"/>
    <property type="project" value="InterPro"/>
</dbReference>
<keyword evidence="2" id="KW-0964">Secreted</keyword>
<dbReference type="PROSITE" id="PS50240">
    <property type="entry name" value="TRYPSIN_DOM"/>
    <property type="match status" value="1"/>
</dbReference>
<dbReference type="OrthoDB" id="6147874at2759"/>
<keyword evidence="6" id="KW-0720">Serine protease</keyword>
<dbReference type="SMART" id="SM00020">
    <property type="entry name" value="Tryp_SPc"/>
    <property type="match status" value="1"/>
</dbReference>
<dbReference type="Gene3D" id="2.40.10.10">
    <property type="entry name" value="Trypsin-like serine proteases"/>
    <property type="match status" value="1"/>
</dbReference>
<dbReference type="InterPro" id="IPR001254">
    <property type="entry name" value="Trypsin_dom"/>
</dbReference>
<keyword evidence="8" id="KW-1015">Disulfide bond</keyword>
<keyword evidence="3 11" id="KW-0645">Protease</keyword>
<evidence type="ECO:0000256" key="4">
    <source>
        <dbReference type="ARBA" id="ARBA00022729"/>
    </source>
</evidence>
<feature type="signal peptide" evidence="9">
    <location>
        <begin position="1"/>
        <end position="23"/>
    </location>
</feature>
<feature type="domain" description="Peptidase S1" evidence="10">
    <location>
        <begin position="183"/>
        <end position="442"/>
    </location>
</feature>
<dbReference type="EMBL" id="BGZK01000365">
    <property type="protein sequence ID" value="GBP39386.1"/>
    <property type="molecule type" value="Genomic_DNA"/>
</dbReference>